<dbReference type="CDD" id="cd18791">
    <property type="entry name" value="SF2_C_RHA"/>
    <property type="match status" value="1"/>
</dbReference>
<dbReference type="Gene3D" id="3.40.50.300">
    <property type="entry name" value="P-loop containing nucleotide triphosphate hydrolases"/>
    <property type="match status" value="2"/>
</dbReference>
<name>A0A1G4KGP7_9SACH</name>
<dbReference type="EMBL" id="LT598468">
    <property type="protein sequence ID" value="SCV03685.1"/>
    <property type="molecule type" value="Genomic_DNA"/>
</dbReference>
<dbReference type="GO" id="GO:0022613">
    <property type="term" value="P:ribonucleoprotein complex biogenesis"/>
    <property type="evidence" value="ECO:0007669"/>
    <property type="project" value="UniProtKB-ARBA"/>
</dbReference>
<dbReference type="PROSITE" id="PS51192">
    <property type="entry name" value="HELICASE_ATP_BIND_1"/>
    <property type="match status" value="1"/>
</dbReference>
<evidence type="ECO:0000256" key="3">
    <source>
        <dbReference type="ARBA" id="ARBA00022664"/>
    </source>
</evidence>
<evidence type="ECO:0000256" key="11">
    <source>
        <dbReference type="SAM" id="MobiDB-lite"/>
    </source>
</evidence>
<dbReference type="SMART" id="SM00847">
    <property type="entry name" value="HA2"/>
    <property type="match status" value="1"/>
</dbReference>
<dbReference type="InterPro" id="IPR011709">
    <property type="entry name" value="DEAD-box_helicase_OB_fold"/>
</dbReference>
<dbReference type="GO" id="GO:1990904">
    <property type="term" value="C:ribonucleoprotein complex"/>
    <property type="evidence" value="ECO:0007669"/>
    <property type="project" value="UniProtKB-ARBA"/>
</dbReference>
<sequence>MVQDLREWIQAQTSSNVTPNFLQTIKNLGRIHAADREKFIKACKALGKFNGHEEFLERLHGELNTVSEQQEDHGLQINEPEETFLAPKRVVLDKKVTSQRILKQIELGLQDEAEDENVARLRDMESGYKKLSKPSLFKRLSKNKAKHLKEYANTSGIEPSKTRILQEVGKPGIPTDDNQDTNIRQAAEYLSIPAFSTRAVSSVDSNNAEDTYESGNDLPSDESAVEEDREWYDHEDDYSNAIDDSVVSTLNFRRRGSSNRRNQESNFNDLKSELHLTPISPAQRAKLVPPFLTSFRNSDGESVFLHFLDASSKFTSNVDPFRNPDSEFSLNAKRGSRLVNENRHMEARKSKAAEIADNSETAIAAVVGQPNGVEQVASGRIGDSANSAPREPPPSFEQIQESRRGLPAYQVKSELLQIVRDNQVIVIIGETGSGKTTQVPQFLFENGFCKDGKMIGCTQPRRVAAMSVATRVAQEMNVELGEKVGYSIRFEDRTSRGTRVKFMTDGLLLRETLVDPLLDKYSCIIMDEAHERTLSTDILFGIFKDLLSRRRDLKLIITSATMDANRFSNFFGAAPQFTIPGRTFPVEVVYSRSPVSDYVESAITQASKIHLATPITSGDVLIFMTGKEDIEATCSGLRSRLSEVQLRRTKENMNDHAESIEILPIYSALPADIQGKIFHKTLGKRKVVVATNIAETSLTVDGIRYVIDCGYSKLKVYSPQIGLDSLRMAPISLASANQRSGRAGRTGPGIAYRLYTEDTAYDDMYTQAIPEIQRTNLSNTLLLLKSLGVRDPLKFPFIDPPNEVTALFSLFELWAMGALDNLGNLTQLGTEMANFPLQPALSKMLLIASQNKCSEEVLTIVSMLSVPQVFHRPKAREEESDQARSRFFVPESDHLTLLNVYSQWKANQYSAKWCKRHFLQFKSLQRARDIRMQLCRSMERQGLYVESSGTDWSIVRKCICSAYAQQAAKIAGLSKYVHLKNGLELRLHPTSALHGAGDLPPYIVYHELLLTTKEYVNIVTAVDPLWLMEYEPLFYNFTRRSENDGDLDISDHKGDELDLCLKSWAIKRANLLQNMTLDSQVLDAKPISQLQQSKRAQSSKKTVNVGFKRRRPL</sequence>
<organism evidence="14 15">
    <name type="scientific">Lachancea mirantina</name>
    <dbReference type="NCBI Taxonomy" id="1230905"/>
    <lineage>
        <taxon>Eukaryota</taxon>
        <taxon>Fungi</taxon>
        <taxon>Dikarya</taxon>
        <taxon>Ascomycota</taxon>
        <taxon>Saccharomycotina</taxon>
        <taxon>Saccharomycetes</taxon>
        <taxon>Saccharomycetales</taxon>
        <taxon>Saccharomycetaceae</taxon>
        <taxon>Lachancea</taxon>
    </lineage>
</organism>
<proteinExistence type="inferred from homology"/>
<dbReference type="PROSITE" id="PS51194">
    <property type="entry name" value="HELICASE_CTER"/>
    <property type="match status" value="1"/>
</dbReference>
<dbReference type="InterPro" id="IPR014001">
    <property type="entry name" value="Helicase_ATP-bd"/>
</dbReference>
<comment type="similarity">
    <text evidence="9">Belongs to the DEAD box helicase family. DEAH subfamily. PRP16 sub-subfamily.</text>
</comment>
<keyword evidence="15" id="KW-1185">Reference proteome</keyword>
<evidence type="ECO:0000256" key="2">
    <source>
        <dbReference type="ARBA" id="ARBA00012552"/>
    </source>
</evidence>
<gene>
    <name evidence="14" type="ORF">LAMI_0H10132G</name>
</gene>
<dbReference type="STRING" id="1230905.A0A1G4KGP7"/>
<feature type="domain" description="Helicase C-terminal" evidence="13">
    <location>
        <begin position="605"/>
        <end position="788"/>
    </location>
</feature>
<dbReference type="SMART" id="SM00487">
    <property type="entry name" value="DEXDc"/>
    <property type="match status" value="1"/>
</dbReference>
<dbReference type="GO" id="GO:0003723">
    <property type="term" value="F:RNA binding"/>
    <property type="evidence" value="ECO:0007669"/>
    <property type="project" value="TreeGrafter"/>
</dbReference>
<dbReference type="Pfam" id="PF00270">
    <property type="entry name" value="DEAD"/>
    <property type="match status" value="1"/>
</dbReference>
<evidence type="ECO:0000256" key="1">
    <source>
        <dbReference type="ARBA" id="ARBA00004123"/>
    </source>
</evidence>
<dbReference type="EC" id="3.6.4.13" evidence="2"/>
<dbReference type="OrthoDB" id="10253254at2759"/>
<evidence type="ECO:0000256" key="9">
    <source>
        <dbReference type="ARBA" id="ARBA00038040"/>
    </source>
</evidence>
<reference evidence="15" key="1">
    <citation type="submission" date="2016-03" db="EMBL/GenBank/DDBJ databases">
        <authorList>
            <person name="Devillers H."/>
        </authorList>
    </citation>
    <scope>NUCLEOTIDE SEQUENCE [LARGE SCALE GENOMIC DNA]</scope>
</reference>
<dbReference type="InterPro" id="IPR001650">
    <property type="entry name" value="Helicase_C-like"/>
</dbReference>
<keyword evidence="4" id="KW-0547">Nucleotide-binding</keyword>
<dbReference type="GO" id="GO:0000398">
    <property type="term" value="P:mRNA splicing, via spliceosome"/>
    <property type="evidence" value="ECO:0007669"/>
    <property type="project" value="UniProtKB-ARBA"/>
</dbReference>
<evidence type="ECO:0000259" key="12">
    <source>
        <dbReference type="PROSITE" id="PS51192"/>
    </source>
</evidence>
<keyword evidence="8" id="KW-0539">Nucleus</keyword>
<dbReference type="Gene3D" id="1.20.120.1080">
    <property type="match status" value="1"/>
</dbReference>
<keyword evidence="6" id="KW-0347">Helicase</keyword>
<evidence type="ECO:0000256" key="7">
    <source>
        <dbReference type="ARBA" id="ARBA00022840"/>
    </source>
</evidence>
<evidence type="ECO:0000313" key="15">
    <source>
        <dbReference type="Proteomes" id="UP000191024"/>
    </source>
</evidence>
<feature type="region of interest" description="Disordered" evidence="11">
    <location>
        <begin position="200"/>
        <end position="230"/>
    </location>
</feature>
<evidence type="ECO:0000313" key="14">
    <source>
        <dbReference type="EMBL" id="SCV03685.1"/>
    </source>
</evidence>
<dbReference type="Pfam" id="PF07717">
    <property type="entry name" value="OB_NTP_bind"/>
    <property type="match status" value="1"/>
</dbReference>
<keyword evidence="3" id="KW-0507">mRNA processing</keyword>
<dbReference type="GO" id="GO:0005524">
    <property type="term" value="F:ATP binding"/>
    <property type="evidence" value="ECO:0007669"/>
    <property type="project" value="UniProtKB-KW"/>
</dbReference>
<dbReference type="GO" id="GO:0016787">
    <property type="term" value="F:hydrolase activity"/>
    <property type="evidence" value="ECO:0007669"/>
    <property type="project" value="UniProtKB-KW"/>
</dbReference>
<feature type="compositionally biased region" description="Polar residues" evidence="11">
    <location>
        <begin position="200"/>
        <end position="209"/>
    </location>
</feature>
<dbReference type="PROSITE" id="PS00690">
    <property type="entry name" value="DEAH_ATP_HELICASE"/>
    <property type="match status" value="1"/>
</dbReference>
<dbReference type="InterPro" id="IPR027417">
    <property type="entry name" value="P-loop_NTPase"/>
</dbReference>
<protein>
    <recommendedName>
        <fullName evidence="2">RNA helicase</fullName>
        <ecNumber evidence="2">3.6.4.13</ecNumber>
    </recommendedName>
</protein>
<dbReference type="PANTHER" id="PTHR18934">
    <property type="entry name" value="ATP-DEPENDENT RNA HELICASE"/>
    <property type="match status" value="1"/>
</dbReference>
<dbReference type="GO" id="GO:0034458">
    <property type="term" value="F:3'-5' RNA helicase activity"/>
    <property type="evidence" value="ECO:0007669"/>
    <property type="project" value="TreeGrafter"/>
</dbReference>
<evidence type="ECO:0000259" key="13">
    <source>
        <dbReference type="PROSITE" id="PS51194"/>
    </source>
</evidence>
<dbReference type="FunFam" id="3.40.50.300:FF:000145">
    <property type="entry name" value="probable ATP-dependent RNA helicase DHX40"/>
    <property type="match status" value="1"/>
</dbReference>
<dbReference type="AlphaFoldDB" id="A0A1G4KGP7"/>
<dbReference type="InterPro" id="IPR002464">
    <property type="entry name" value="DNA/RNA_helicase_DEAH_CS"/>
</dbReference>
<dbReference type="SUPFAM" id="SSF52540">
    <property type="entry name" value="P-loop containing nucleoside triphosphate hydrolases"/>
    <property type="match status" value="1"/>
</dbReference>
<keyword evidence="7" id="KW-0067">ATP-binding</keyword>
<feature type="compositionally biased region" description="Polar residues" evidence="11">
    <location>
        <begin position="1093"/>
        <end position="1102"/>
    </location>
</feature>
<dbReference type="InterPro" id="IPR007502">
    <property type="entry name" value="Helicase-assoc_dom"/>
</dbReference>
<dbReference type="Pfam" id="PF21010">
    <property type="entry name" value="HA2_C"/>
    <property type="match status" value="1"/>
</dbReference>
<dbReference type="InterPro" id="IPR011545">
    <property type="entry name" value="DEAD/DEAH_box_helicase_dom"/>
</dbReference>
<dbReference type="Proteomes" id="UP000191024">
    <property type="component" value="Chromosome H"/>
</dbReference>
<dbReference type="SMART" id="SM00490">
    <property type="entry name" value="HELICc"/>
    <property type="match status" value="1"/>
</dbReference>
<comment type="subcellular location">
    <subcellularLocation>
        <location evidence="1">Nucleus</location>
    </subcellularLocation>
</comment>
<feature type="region of interest" description="Disordered" evidence="11">
    <location>
        <begin position="1093"/>
        <end position="1113"/>
    </location>
</feature>
<dbReference type="Pfam" id="PF00271">
    <property type="entry name" value="Helicase_C"/>
    <property type="match status" value="1"/>
</dbReference>
<dbReference type="InterPro" id="IPR048333">
    <property type="entry name" value="HA2_WH"/>
</dbReference>
<comment type="catalytic activity">
    <reaction evidence="10">
        <text>ATP + H2O = ADP + phosphate + H(+)</text>
        <dbReference type="Rhea" id="RHEA:13065"/>
        <dbReference type="ChEBI" id="CHEBI:15377"/>
        <dbReference type="ChEBI" id="CHEBI:15378"/>
        <dbReference type="ChEBI" id="CHEBI:30616"/>
        <dbReference type="ChEBI" id="CHEBI:43474"/>
        <dbReference type="ChEBI" id="CHEBI:456216"/>
        <dbReference type="EC" id="3.6.4.13"/>
    </reaction>
</comment>
<dbReference type="PANTHER" id="PTHR18934:SF91">
    <property type="entry name" value="PRE-MRNA-SPLICING FACTOR ATP-DEPENDENT RNA HELICASE PRP16"/>
    <property type="match status" value="1"/>
</dbReference>
<dbReference type="Pfam" id="PF04408">
    <property type="entry name" value="WHD_HA2"/>
    <property type="match status" value="1"/>
</dbReference>
<dbReference type="FunFam" id="1.20.120.1080:FF:000018">
    <property type="entry name" value="Pre-mRNA-splicing factor ATP-dependent RNA helicase prp16"/>
    <property type="match status" value="1"/>
</dbReference>
<feature type="compositionally biased region" description="Acidic residues" evidence="11">
    <location>
        <begin position="219"/>
        <end position="230"/>
    </location>
</feature>
<keyword evidence="5" id="KW-0378">Hydrolase</keyword>
<accession>A0A1G4KGP7</accession>
<evidence type="ECO:0000256" key="10">
    <source>
        <dbReference type="ARBA" id="ARBA00047984"/>
    </source>
</evidence>
<evidence type="ECO:0000256" key="4">
    <source>
        <dbReference type="ARBA" id="ARBA00022741"/>
    </source>
</evidence>
<dbReference type="FunFam" id="3.40.50.300:FF:000615">
    <property type="entry name" value="pre-mRNA-splicing factor ATP-dependent RNA helicase DEAH7"/>
    <property type="match status" value="1"/>
</dbReference>
<evidence type="ECO:0000256" key="6">
    <source>
        <dbReference type="ARBA" id="ARBA00022806"/>
    </source>
</evidence>
<feature type="domain" description="Helicase ATP-binding" evidence="12">
    <location>
        <begin position="416"/>
        <end position="580"/>
    </location>
</feature>
<evidence type="ECO:0000256" key="5">
    <source>
        <dbReference type="ARBA" id="ARBA00022801"/>
    </source>
</evidence>
<dbReference type="GO" id="GO:0005634">
    <property type="term" value="C:nucleus"/>
    <property type="evidence" value="ECO:0007669"/>
    <property type="project" value="UniProtKB-SubCell"/>
</dbReference>
<evidence type="ECO:0000256" key="8">
    <source>
        <dbReference type="ARBA" id="ARBA00023242"/>
    </source>
</evidence>